<dbReference type="SUPFAM" id="SSF52047">
    <property type="entry name" value="RNI-like"/>
    <property type="match status" value="1"/>
</dbReference>
<dbReference type="InterPro" id="IPR032675">
    <property type="entry name" value="LRR_dom_sf"/>
</dbReference>
<name>A0A1E7EYV9_9STRA</name>
<sequence>MAEVLAVPETADDEQQLQIVAKCMSFVPKNIDIKEGYSLMTILYKVGTLDAYLAAVEGRFWHGEFRHYFSFQDERTIKIQEGRIEFLCLLVRSWSSRSDDETFNLPPIIDELRNLTSIELRNCNLIPLEISNLLHLKTINFRKCTQHMFENIPDGLQLPSITKLTISNMPVFRPASNLSSFIKIFSDNLEELCFENVTREQSDEILRLLQDNGDSTNFRHSLKVLVMQNCKLKERDLERLLYEIQPLFPNLHTMDVWNNGIRSLRGIEDRNKQMMTSSSSNNLRKLNLGENPVLYHATIHDDVNIHRYTGDDRNSNKARDPMEKSYTIREIEYALRINQAGRKFMLETTGGTGVIGVNDGNRTKPITNRALWPLILKRAYKNSAGIYDHDDRRISKEAAESKMCSTGLFHLVRNYAYGPIFVEDHSRVTNVTTVTLLSPVTTIATRVKLRRRRRHHR</sequence>
<gene>
    <name evidence="1" type="ORF">FRACYDRAFT_246116</name>
</gene>
<dbReference type="KEGG" id="fcy:FRACYDRAFT_246116"/>
<evidence type="ECO:0000313" key="2">
    <source>
        <dbReference type="Proteomes" id="UP000095751"/>
    </source>
</evidence>
<dbReference type="Proteomes" id="UP000095751">
    <property type="component" value="Unassembled WGS sequence"/>
</dbReference>
<organism evidence="1 2">
    <name type="scientific">Fragilariopsis cylindrus CCMP1102</name>
    <dbReference type="NCBI Taxonomy" id="635003"/>
    <lineage>
        <taxon>Eukaryota</taxon>
        <taxon>Sar</taxon>
        <taxon>Stramenopiles</taxon>
        <taxon>Ochrophyta</taxon>
        <taxon>Bacillariophyta</taxon>
        <taxon>Bacillariophyceae</taxon>
        <taxon>Bacillariophycidae</taxon>
        <taxon>Bacillariales</taxon>
        <taxon>Bacillariaceae</taxon>
        <taxon>Fragilariopsis</taxon>
    </lineage>
</organism>
<reference evidence="1 2" key="1">
    <citation type="submission" date="2016-09" db="EMBL/GenBank/DDBJ databases">
        <title>Extensive genetic diversity and differential bi-allelic expression allows diatom success in the polar Southern Ocean.</title>
        <authorList>
            <consortium name="DOE Joint Genome Institute"/>
            <person name="Mock T."/>
            <person name="Otillar R.P."/>
            <person name="Strauss J."/>
            <person name="Dupont C."/>
            <person name="Frickenhaus S."/>
            <person name="Maumus F."/>
            <person name="Mcmullan M."/>
            <person name="Sanges R."/>
            <person name="Schmutz J."/>
            <person name="Toseland A."/>
            <person name="Valas R."/>
            <person name="Veluchamy A."/>
            <person name="Ward B.J."/>
            <person name="Allen A."/>
            <person name="Barry K."/>
            <person name="Falciatore A."/>
            <person name="Ferrante M."/>
            <person name="Fortunato A.E."/>
            <person name="Gloeckner G."/>
            <person name="Gruber A."/>
            <person name="Hipkin R."/>
            <person name="Janech M."/>
            <person name="Kroth P."/>
            <person name="Leese F."/>
            <person name="Lindquist E."/>
            <person name="Lyon B.R."/>
            <person name="Martin J."/>
            <person name="Mayer C."/>
            <person name="Parker M."/>
            <person name="Quesneville H."/>
            <person name="Raymond J."/>
            <person name="Uhlig C."/>
            <person name="Valentin K.U."/>
            <person name="Worden A.Z."/>
            <person name="Armbrust E.V."/>
            <person name="Bowler C."/>
            <person name="Green B."/>
            <person name="Moulton V."/>
            <person name="Van Oosterhout C."/>
            <person name="Grigoriev I."/>
        </authorList>
    </citation>
    <scope>NUCLEOTIDE SEQUENCE [LARGE SCALE GENOMIC DNA]</scope>
    <source>
        <strain evidence="1 2">CCMP1102</strain>
    </source>
</reference>
<accession>A0A1E7EYV9</accession>
<dbReference type="AlphaFoldDB" id="A0A1E7EYV9"/>
<protein>
    <recommendedName>
        <fullName evidence="3">RNI-like protein</fullName>
    </recommendedName>
</protein>
<evidence type="ECO:0008006" key="3">
    <source>
        <dbReference type="Google" id="ProtNLM"/>
    </source>
</evidence>
<evidence type="ECO:0000313" key="1">
    <source>
        <dbReference type="EMBL" id="OEU11014.1"/>
    </source>
</evidence>
<keyword evidence="2" id="KW-1185">Reference proteome</keyword>
<dbReference type="EMBL" id="KV784369">
    <property type="protein sequence ID" value="OEU11014.1"/>
    <property type="molecule type" value="Genomic_DNA"/>
</dbReference>
<dbReference type="Gene3D" id="3.80.10.10">
    <property type="entry name" value="Ribonuclease Inhibitor"/>
    <property type="match status" value="1"/>
</dbReference>
<dbReference type="InParanoid" id="A0A1E7EYV9"/>
<proteinExistence type="predicted"/>